<sequence>MVPHSSAFGLALPALFSLGPHPTPSTCFLFTGRLPQLGDSGVLGETKTLLPSWTGLEGLVPGALQARHPQPLPPGSLEKTWCGNRRPVLCGGSVISSSSSLLRGLKATPHPPAAVLQSGPCGQDFGVQGRSPSTGVRSQNPKGSQASALNGCWCNAS</sequence>
<dbReference type="AlphaFoldDB" id="A0A7J8A8V5"/>
<comment type="caution">
    <text evidence="2">The sequence shown here is derived from an EMBL/GenBank/DDBJ whole genome shotgun (WGS) entry which is preliminary data.</text>
</comment>
<dbReference type="EMBL" id="JACAGB010000002">
    <property type="protein sequence ID" value="KAF6382679.1"/>
    <property type="molecule type" value="Genomic_DNA"/>
</dbReference>
<evidence type="ECO:0000313" key="3">
    <source>
        <dbReference type="Proteomes" id="UP000558488"/>
    </source>
</evidence>
<evidence type="ECO:0000313" key="2">
    <source>
        <dbReference type="EMBL" id="KAF6382679.1"/>
    </source>
</evidence>
<organism evidence="2 3">
    <name type="scientific">Pipistrellus kuhlii</name>
    <name type="common">Kuhl's pipistrelle</name>
    <dbReference type="NCBI Taxonomy" id="59472"/>
    <lineage>
        <taxon>Eukaryota</taxon>
        <taxon>Metazoa</taxon>
        <taxon>Chordata</taxon>
        <taxon>Craniata</taxon>
        <taxon>Vertebrata</taxon>
        <taxon>Euteleostomi</taxon>
        <taxon>Mammalia</taxon>
        <taxon>Eutheria</taxon>
        <taxon>Laurasiatheria</taxon>
        <taxon>Chiroptera</taxon>
        <taxon>Yangochiroptera</taxon>
        <taxon>Vespertilionidae</taxon>
        <taxon>Pipistrellus</taxon>
    </lineage>
</organism>
<dbReference type="Proteomes" id="UP000558488">
    <property type="component" value="Unassembled WGS sequence"/>
</dbReference>
<gene>
    <name evidence="2" type="ORF">mPipKuh1_009023</name>
</gene>
<reference evidence="2 3" key="1">
    <citation type="journal article" date="2020" name="Nature">
        <title>Six reference-quality genomes reveal evolution of bat adaptations.</title>
        <authorList>
            <person name="Jebb D."/>
            <person name="Huang Z."/>
            <person name="Pippel M."/>
            <person name="Hughes G.M."/>
            <person name="Lavrichenko K."/>
            <person name="Devanna P."/>
            <person name="Winkler S."/>
            <person name="Jermiin L.S."/>
            <person name="Skirmuntt E.C."/>
            <person name="Katzourakis A."/>
            <person name="Burkitt-Gray L."/>
            <person name="Ray D.A."/>
            <person name="Sullivan K.A.M."/>
            <person name="Roscito J.G."/>
            <person name="Kirilenko B.M."/>
            <person name="Davalos L.M."/>
            <person name="Corthals A.P."/>
            <person name="Power M.L."/>
            <person name="Jones G."/>
            <person name="Ransome R.D."/>
            <person name="Dechmann D.K.N."/>
            <person name="Locatelli A.G."/>
            <person name="Puechmaille S.J."/>
            <person name="Fedrigo O."/>
            <person name="Jarvis E.D."/>
            <person name="Hiller M."/>
            <person name="Vernes S.C."/>
            <person name="Myers E.W."/>
            <person name="Teeling E.C."/>
        </authorList>
    </citation>
    <scope>NUCLEOTIDE SEQUENCE [LARGE SCALE GENOMIC DNA]</scope>
    <source>
        <strain evidence="2">MPipKuh1</strain>
        <tissue evidence="2">Flight muscle</tissue>
    </source>
</reference>
<accession>A0A7J8A8V5</accession>
<keyword evidence="3" id="KW-1185">Reference proteome</keyword>
<protein>
    <submittedName>
        <fullName evidence="2">Uncharacterized protein</fullName>
    </submittedName>
</protein>
<feature type="region of interest" description="Disordered" evidence="1">
    <location>
        <begin position="113"/>
        <end position="146"/>
    </location>
</feature>
<evidence type="ECO:0000256" key="1">
    <source>
        <dbReference type="SAM" id="MobiDB-lite"/>
    </source>
</evidence>
<name>A0A7J8A8V5_PIPKU</name>
<proteinExistence type="predicted"/>
<feature type="compositionally biased region" description="Polar residues" evidence="1">
    <location>
        <begin position="130"/>
        <end position="146"/>
    </location>
</feature>